<dbReference type="Proteomes" id="UP001159641">
    <property type="component" value="Unassembled WGS sequence"/>
</dbReference>
<feature type="compositionally biased region" description="Basic residues" evidence="1">
    <location>
        <begin position="103"/>
        <end position="121"/>
    </location>
</feature>
<evidence type="ECO:0000313" key="4">
    <source>
        <dbReference type="Proteomes" id="UP001159641"/>
    </source>
</evidence>
<accession>A0AB34H652</accession>
<dbReference type="AlphaFoldDB" id="A0AB34H652"/>
<evidence type="ECO:0000256" key="1">
    <source>
        <dbReference type="SAM" id="MobiDB-lite"/>
    </source>
</evidence>
<keyword evidence="2" id="KW-0472">Membrane</keyword>
<protein>
    <submittedName>
        <fullName evidence="3">Uncharacterized protein</fullName>
    </submittedName>
</protein>
<proteinExistence type="predicted"/>
<keyword evidence="2" id="KW-1133">Transmembrane helix</keyword>
<dbReference type="EMBL" id="JAIQCJ010001628">
    <property type="protein sequence ID" value="KAJ8788267.1"/>
    <property type="molecule type" value="Genomic_DNA"/>
</dbReference>
<reference evidence="3 4" key="1">
    <citation type="submission" date="2022-11" db="EMBL/GenBank/DDBJ databases">
        <title>Whole genome sequence of Eschrichtius robustus ER-17-0199.</title>
        <authorList>
            <person name="Bruniche-Olsen A."/>
            <person name="Black A.N."/>
            <person name="Fields C.J."/>
            <person name="Walden K."/>
            <person name="Dewoody J.A."/>
        </authorList>
    </citation>
    <scope>NUCLEOTIDE SEQUENCE [LARGE SCALE GENOMIC DNA]</scope>
    <source>
        <strain evidence="3">ER-17-0199</strain>
        <tissue evidence="3">Blubber</tissue>
    </source>
</reference>
<evidence type="ECO:0000313" key="3">
    <source>
        <dbReference type="EMBL" id="KAJ8788267.1"/>
    </source>
</evidence>
<keyword evidence="2" id="KW-0812">Transmembrane</keyword>
<gene>
    <name evidence="3" type="ORF">J1605_022561</name>
</gene>
<sequence length="167" mass="18459">MALQIGVHLQPASHCWSSPLGFSLPGAAGRQVSRSRRGHLGLRRAVLCLLWVSYLAFFQLLFQSSLVRELTCASPIVPSRTHPPAPGNAAVPERLEALKYQRIKKPKKSSKGSSKSKKRSGKCREAPCSSLPTLTCRYGLVWLRIPALGPLHNRLLQLISFFASLKY</sequence>
<name>A0AB34H652_ESCRO</name>
<keyword evidence="4" id="KW-1185">Reference proteome</keyword>
<organism evidence="3 4">
    <name type="scientific">Eschrichtius robustus</name>
    <name type="common">California gray whale</name>
    <name type="synonym">Eschrichtius gibbosus</name>
    <dbReference type="NCBI Taxonomy" id="9764"/>
    <lineage>
        <taxon>Eukaryota</taxon>
        <taxon>Metazoa</taxon>
        <taxon>Chordata</taxon>
        <taxon>Craniata</taxon>
        <taxon>Vertebrata</taxon>
        <taxon>Euteleostomi</taxon>
        <taxon>Mammalia</taxon>
        <taxon>Eutheria</taxon>
        <taxon>Laurasiatheria</taxon>
        <taxon>Artiodactyla</taxon>
        <taxon>Whippomorpha</taxon>
        <taxon>Cetacea</taxon>
        <taxon>Mysticeti</taxon>
        <taxon>Eschrichtiidae</taxon>
        <taxon>Eschrichtius</taxon>
    </lineage>
</organism>
<feature type="transmembrane region" description="Helical" evidence="2">
    <location>
        <begin position="44"/>
        <end position="62"/>
    </location>
</feature>
<comment type="caution">
    <text evidence="3">The sequence shown here is derived from an EMBL/GenBank/DDBJ whole genome shotgun (WGS) entry which is preliminary data.</text>
</comment>
<evidence type="ECO:0000256" key="2">
    <source>
        <dbReference type="SAM" id="Phobius"/>
    </source>
</evidence>
<feature type="region of interest" description="Disordered" evidence="1">
    <location>
        <begin position="103"/>
        <end position="126"/>
    </location>
</feature>